<dbReference type="PANTHER" id="PTHR16932">
    <property type="entry name" value="INTERFERON ALPHA-INDUCIBLE PROTEIN 27"/>
    <property type="match status" value="1"/>
</dbReference>
<dbReference type="AlphaFoldDB" id="A0A0C9XDK5"/>
<evidence type="ECO:0000256" key="2">
    <source>
        <dbReference type="ARBA" id="ARBA00007262"/>
    </source>
</evidence>
<dbReference type="InterPro" id="IPR009311">
    <property type="entry name" value="IFI6/IFI27-like"/>
</dbReference>
<dbReference type="Gene3D" id="6.10.110.10">
    <property type="match status" value="1"/>
</dbReference>
<dbReference type="EMBL" id="KN838586">
    <property type="protein sequence ID" value="KIK02926.1"/>
    <property type="molecule type" value="Genomic_DNA"/>
</dbReference>
<evidence type="ECO:0000256" key="3">
    <source>
        <dbReference type="ARBA" id="ARBA00022692"/>
    </source>
</evidence>
<comment type="subcellular location">
    <subcellularLocation>
        <location evidence="1">Membrane</location>
        <topology evidence="1">Multi-pass membrane protein</topology>
    </subcellularLocation>
</comment>
<keyword evidence="4 7" id="KW-1133">Transmembrane helix</keyword>
<dbReference type="OrthoDB" id="3068660at2759"/>
<reference evidence="9" key="2">
    <citation type="submission" date="2015-01" db="EMBL/GenBank/DDBJ databases">
        <title>Evolutionary Origins and Diversification of the Mycorrhizal Mutualists.</title>
        <authorList>
            <consortium name="DOE Joint Genome Institute"/>
            <consortium name="Mycorrhizal Genomics Consortium"/>
            <person name="Kohler A."/>
            <person name="Kuo A."/>
            <person name="Nagy L.G."/>
            <person name="Floudas D."/>
            <person name="Copeland A."/>
            <person name="Barry K.W."/>
            <person name="Cichocki N."/>
            <person name="Veneault-Fourrey C."/>
            <person name="LaButti K."/>
            <person name="Lindquist E.A."/>
            <person name="Lipzen A."/>
            <person name="Lundell T."/>
            <person name="Morin E."/>
            <person name="Murat C."/>
            <person name="Riley R."/>
            <person name="Ohm R."/>
            <person name="Sun H."/>
            <person name="Tunlid A."/>
            <person name="Henrissat B."/>
            <person name="Grigoriev I.V."/>
            <person name="Hibbett D.S."/>
            <person name="Martin F."/>
        </authorList>
    </citation>
    <scope>NUCLEOTIDE SEQUENCE [LARGE SCALE GENOMIC DNA]</scope>
    <source>
        <strain evidence="9">LaAM-08-1</strain>
    </source>
</reference>
<dbReference type="InterPro" id="IPR038213">
    <property type="entry name" value="IFI6/IFI27-like_sf"/>
</dbReference>
<comment type="similarity">
    <text evidence="2">Belongs to the IFI6/IFI27 family.</text>
</comment>
<dbReference type="HOGENOM" id="CLU_756529_0_0_1"/>
<reference evidence="8 9" key="1">
    <citation type="submission" date="2014-04" db="EMBL/GenBank/DDBJ databases">
        <authorList>
            <consortium name="DOE Joint Genome Institute"/>
            <person name="Kuo A."/>
            <person name="Kohler A."/>
            <person name="Nagy L.G."/>
            <person name="Floudas D."/>
            <person name="Copeland A."/>
            <person name="Barry K.W."/>
            <person name="Cichocki N."/>
            <person name="Veneault-Fourrey C."/>
            <person name="LaButti K."/>
            <person name="Lindquist E.A."/>
            <person name="Lipzen A."/>
            <person name="Lundell T."/>
            <person name="Morin E."/>
            <person name="Murat C."/>
            <person name="Sun H."/>
            <person name="Tunlid A."/>
            <person name="Henrissat B."/>
            <person name="Grigoriev I.V."/>
            <person name="Hibbett D.S."/>
            <person name="Martin F."/>
            <person name="Nordberg H.P."/>
            <person name="Cantor M.N."/>
            <person name="Hua S.X."/>
        </authorList>
    </citation>
    <scope>NUCLEOTIDE SEQUENCE [LARGE SCALE GENOMIC DNA]</scope>
    <source>
        <strain evidence="8 9">LaAM-08-1</strain>
    </source>
</reference>
<evidence type="ECO:0000313" key="8">
    <source>
        <dbReference type="EMBL" id="KIK02926.1"/>
    </source>
</evidence>
<protein>
    <submittedName>
        <fullName evidence="8">Uncharacterized protein</fullName>
    </submittedName>
</protein>
<proteinExistence type="inferred from homology"/>
<feature type="transmembrane region" description="Helical" evidence="7">
    <location>
        <begin position="240"/>
        <end position="263"/>
    </location>
</feature>
<keyword evidence="3 7" id="KW-0812">Transmembrane</keyword>
<evidence type="ECO:0000256" key="1">
    <source>
        <dbReference type="ARBA" id="ARBA00004141"/>
    </source>
</evidence>
<dbReference type="GO" id="GO:0016020">
    <property type="term" value="C:membrane"/>
    <property type="evidence" value="ECO:0007669"/>
    <property type="project" value="UniProtKB-SubCell"/>
</dbReference>
<evidence type="ECO:0000256" key="7">
    <source>
        <dbReference type="SAM" id="Phobius"/>
    </source>
</evidence>
<evidence type="ECO:0000256" key="4">
    <source>
        <dbReference type="ARBA" id="ARBA00022989"/>
    </source>
</evidence>
<name>A0A0C9XDK5_9AGAR</name>
<organism evidence="8 9">
    <name type="scientific">Laccaria amethystina LaAM-08-1</name>
    <dbReference type="NCBI Taxonomy" id="1095629"/>
    <lineage>
        <taxon>Eukaryota</taxon>
        <taxon>Fungi</taxon>
        <taxon>Dikarya</taxon>
        <taxon>Basidiomycota</taxon>
        <taxon>Agaricomycotina</taxon>
        <taxon>Agaricomycetes</taxon>
        <taxon>Agaricomycetidae</taxon>
        <taxon>Agaricales</taxon>
        <taxon>Agaricineae</taxon>
        <taxon>Hydnangiaceae</taxon>
        <taxon>Laccaria</taxon>
    </lineage>
</organism>
<sequence>MASNPRILSPSELERRLDDWAGRTHYYTFLLNHSDDSESAISAKTLEDWFSGIEACGIAFNISPLQWADVAIFFLAPERELAQDRELKAVMNEGRAIYLEATKQRFWDWNDFKDGLRLVNSSNPRILSTRELKRRLVDWAGRSRAYPFLLNRPDSESAISARKLEAWFSGIEACGGACNISPLQWADVAIFFLAPEGEARDGELKAVMNERRARYLEETKRRFWDWDDFKEDLTLVNRTWFLQTTSCILIFFFTLIGQATEIWKAAEENKNKDQLSDFYKSHPYIAASASAGLIIGGSVVLLPALGVMALNAIGFTAGGVLGGSLAASIQSIFYGGLTSGLFSIFQSIGATAVLPGATAVAGASTALGAGVSSLIKMQRGPGDDGQDSCEHEEDDATAARPPSPPNQVLSESM</sequence>
<dbReference type="PANTHER" id="PTHR16932:SF18">
    <property type="entry name" value="INTERFERON, ALPHA-INDUCIBLE PROTEIN 27-LIKE 2"/>
    <property type="match status" value="1"/>
</dbReference>
<feature type="region of interest" description="Disordered" evidence="6">
    <location>
        <begin position="377"/>
        <end position="413"/>
    </location>
</feature>
<evidence type="ECO:0000313" key="9">
    <source>
        <dbReference type="Proteomes" id="UP000054477"/>
    </source>
</evidence>
<dbReference type="Proteomes" id="UP000054477">
    <property type="component" value="Unassembled WGS sequence"/>
</dbReference>
<keyword evidence="5 7" id="KW-0472">Membrane</keyword>
<feature type="transmembrane region" description="Helical" evidence="7">
    <location>
        <begin position="284"/>
        <end position="306"/>
    </location>
</feature>
<accession>A0A0C9XDK5</accession>
<keyword evidence="9" id="KW-1185">Reference proteome</keyword>
<gene>
    <name evidence="8" type="ORF">K443DRAFT_506916</name>
</gene>
<feature type="compositionally biased region" description="Acidic residues" evidence="6">
    <location>
        <begin position="384"/>
        <end position="396"/>
    </location>
</feature>
<evidence type="ECO:0000256" key="5">
    <source>
        <dbReference type="ARBA" id="ARBA00023136"/>
    </source>
</evidence>
<evidence type="ECO:0000256" key="6">
    <source>
        <dbReference type="SAM" id="MobiDB-lite"/>
    </source>
</evidence>
<feature type="transmembrane region" description="Helical" evidence="7">
    <location>
        <begin position="312"/>
        <end position="337"/>
    </location>
</feature>